<proteinExistence type="predicted"/>
<name>A0ACB9H923_CICIN</name>
<keyword evidence="2" id="KW-1185">Reference proteome</keyword>
<reference evidence="2" key="1">
    <citation type="journal article" date="2022" name="Mol. Ecol. Resour.">
        <title>The genomes of chicory, endive, great burdock and yacon provide insights into Asteraceae palaeo-polyploidization history and plant inulin production.</title>
        <authorList>
            <person name="Fan W."/>
            <person name="Wang S."/>
            <person name="Wang H."/>
            <person name="Wang A."/>
            <person name="Jiang F."/>
            <person name="Liu H."/>
            <person name="Zhao H."/>
            <person name="Xu D."/>
            <person name="Zhang Y."/>
        </authorList>
    </citation>
    <scope>NUCLEOTIDE SEQUENCE [LARGE SCALE GENOMIC DNA]</scope>
    <source>
        <strain evidence="2">cv. Punajuju</strain>
    </source>
</reference>
<dbReference type="EMBL" id="CM042009">
    <property type="protein sequence ID" value="KAI3792217.1"/>
    <property type="molecule type" value="Genomic_DNA"/>
</dbReference>
<reference evidence="1 2" key="2">
    <citation type="journal article" date="2022" name="Mol. Ecol. Resour.">
        <title>The genomes of chicory, endive, great burdock and yacon provide insights into Asteraceae paleo-polyploidization history and plant inulin production.</title>
        <authorList>
            <person name="Fan W."/>
            <person name="Wang S."/>
            <person name="Wang H."/>
            <person name="Wang A."/>
            <person name="Jiang F."/>
            <person name="Liu H."/>
            <person name="Zhao H."/>
            <person name="Xu D."/>
            <person name="Zhang Y."/>
        </authorList>
    </citation>
    <scope>NUCLEOTIDE SEQUENCE [LARGE SCALE GENOMIC DNA]</scope>
    <source>
        <strain evidence="2">cv. Punajuju</strain>
        <tissue evidence="1">Leaves</tissue>
    </source>
</reference>
<sequence>MENMLKLGPNQMKGSIWDDGGKTKIVQILISYGEHTVYSIQFVSDVNGKMLPSQVHGKPSGSKFDIAMIDDPEEYLTSVSGQYGAKKLVSITFETNKRMFGPFGNVIKGSLPKFVYNFSPKCSFGGFHGSVYKSRVCSIGVYVRPLGWIAGTETEIDDRSEDDQSKINGKKVAN</sequence>
<gene>
    <name evidence="1" type="ORF">L2E82_06090</name>
</gene>
<dbReference type="Proteomes" id="UP001055811">
    <property type="component" value="Linkage Group LG01"/>
</dbReference>
<protein>
    <submittedName>
        <fullName evidence="1">Uncharacterized protein</fullName>
    </submittedName>
</protein>
<comment type="caution">
    <text evidence="1">The sequence shown here is derived from an EMBL/GenBank/DDBJ whole genome shotgun (WGS) entry which is preliminary data.</text>
</comment>
<organism evidence="1 2">
    <name type="scientific">Cichorium intybus</name>
    <name type="common">Chicory</name>
    <dbReference type="NCBI Taxonomy" id="13427"/>
    <lineage>
        <taxon>Eukaryota</taxon>
        <taxon>Viridiplantae</taxon>
        <taxon>Streptophyta</taxon>
        <taxon>Embryophyta</taxon>
        <taxon>Tracheophyta</taxon>
        <taxon>Spermatophyta</taxon>
        <taxon>Magnoliopsida</taxon>
        <taxon>eudicotyledons</taxon>
        <taxon>Gunneridae</taxon>
        <taxon>Pentapetalae</taxon>
        <taxon>asterids</taxon>
        <taxon>campanulids</taxon>
        <taxon>Asterales</taxon>
        <taxon>Asteraceae</taxon>
        <taxon>Cichorioideae</taxon>
        <taxon>Cichorieae</taxon>
        <taxon>Cichoriinae</taxon>
        <taxon>Cichorium</taxon>
    </lineage>
</organism>
<evidence type="ECO:0000313" key="2">
    <source>
        <dbReference type="Proteomes" id="UP001055811"/>
    </source>
</evidence>
<evidence type="ECO:0000313" key="1">
    <source>
        <dbReference type="EMBL" id="KAI3792217.1"/>
    </source>
</evidence>
<accession>A0ACB9H923</accession>